<feature type="domain" description="ABC transmembrane type-1" evidence="10">
    <location>
        <begin position="96"/>
        <end position="287"/>
    </location>
</feature>
<evidence type="ECO:0000256" key="4">
    <source>
        <dbReference type="ARBA" id="ARBA00022519"/>
    </source>
</evidence>
<evidence type="ECO:0000259" key="10">
    <source>
        <dbReference type="PROSITE" id="PS50928"/>
    </source>
</evidence>
<dbReference type="InterPro" id="IPR035906">
    <property type="entry name" value="MetI-like_sf"/>
</dbReference>
<comment type="subcellular location">
    <subcellularLocation>
        <location evidence="1">Cell inner membrane</location>
        <topology evidence="1">Multi-pass membrane protein</topology>
    </subcellularLocation>
    <subcellularLocation>
        <location evidence="8">Cell membrane</location>
        <topology evidence="8">Multi-pass membrane protein</topology>
    </subcellularLocation>
</comment>
<feature type="transmembrane region" description="Helical" evidence="8">
    <location>
        <begin position="166"/>
        <end position="182"/>
    </location>
</feature>
<dbReference type="Pfam" id="PF00528">
    <property type="entry name" value="BPD_transp_1"/>
    <property type="match status" value="1"/>
</dbReference>
<evidence type="ECO:0000313" key="12">
    <source>
        <dbReference type="Proteomes" id="UP001500037"/>
    </source>
</evidence>
<evidence type="ECO:0000256" key="7">
    <source>
        <dbReference type="ARBA" id="ARBA00023136"/>
    </source>
</evidence>
<keyword evidence="7 8" id="KW-0472">Membrane</keyword>
<dbReference type="PANTHER" id="PTHR43357:SF4">
    <property type="entry name" value="INNER MEMBRANE ABC TRANSPORTER PERMEASE PROTEIN YDCV"/>
    <property type="match status" value="1"/>
</dbReference>
<keyword evidence="4" id="KW-0997">Cell inner membrane</keyword>
<dbReference type="SUPFAM" id="SSF161098">
    <property type="entry name" value="MetI-like"/>
    <property type="match status" value="1"/>
</dbReference>
<proteinExistence type="inferred from homology"/>
<accession>A0ABN1VK06</accession>
<keyword evidence="12" id="KW-1185">Reference proteome</keyword>
<evidence type="ECO:0000256" key="1">
    <source>
        <dbReference type="ARBA" id="ARBA00004429"/>
    </source>
</evidence>
<sequence length="296" mass="31596">MTVPTSPTDPTGVARAAARVPASAPPARSARAPRSAAQARLRRQSALRWAVLLPLGAFFLLPLAAMLEFSTREAGNRHDLAAWAAIGDTPELVQGITTSLSLAGLTVLVMLVLLVPTLTWVRLRLPRLRRLVEFLCLLPLTIPAIVLVVGIAPIYAWVAYLMGDSPLTLTFVYVVLVLPYSYRAIDAGLAAVDLPTLAEAARGLGASWWTVLLRVVVPNIRGALVGASFLALALVLGEFTLASLLNFDNLQVQINLLGKRDAAESVAVSLASMLFAFALLLAISFVGRRRRGTTSS</sequence>
<comment type="similarity">
    <text evidence="8">Belongs to the binding-protein-dependent transport system permease family.</text>
</comment>
<name>A0ABN1VK06_9ACTN</name>
<keyword evidence="2 8" id="KW-0813">Transport</keyword>
<evidence type="ECO:0000256" key="5">
    <source>
        <dbReference type="ARBA" id="ARBA00022692"/>
    </source>
</evidence>
<keyword evidence="5 8" id="KW-0812">Transmembrane</keyword>
<feature type="transmembrane region" description="Helical" evidence="8">
    <location>
        <begin position="100"/>
        <end position="123"/>
    </location>
</feature>
<feature type="transmembrane region" description="Helical" evidence="8">
    <location>
        <begin position="223"/>
        <end position="245"/>
    </location>
</feature>
<dbReference type="Proteomes" id="UP001500037">
    <property type="component" value="Unassembled WGS sequence"/>
</dbReference>
<feature type="transmembrane region" description="Helical" evidence="8">
    <location>
        <begin position="265"/>
        <end position="286"/>
    </location>
</feature>
<evidence type="ECO:0000256" key="3">
    <source>
        <dbReference type="ARBA" id="ARBA00022475"/>
    </source>
</evidence>
<feature type="region of interest" description="Disordered" evidence="9">
    <location>
        <begin position="1"/>
        <end position="35"/>
    </location>
</feature>
<dbReference type="CDD" id="cd06261">
    <property type="entry name" value="TM_PBP2"/>
    <property type="match status" value="1"/>
</dbReference>
<evidence type="ECO:0000256" key="9">
    <source>
        <dbReference type="SAM" id="MobiDB-lite"/>
    </source>
</evidence>
<dbReference type="Gene3D" id="1.10.3720.10">
    <property type="entry name" value="MetI-like"/>
    <property type="match status" value="1"/>
</dbReference>
<evidence type="ECO:0000256" key="6">
    <source>
        <dbReference type="ARBA" id="ARBA00022989"/>
    </source>
</evidence>
<dbReference type="InterPro" id="IPR000515">
    <property type="entry name" value="MetI-like"/>
</dbReference>
<feature type="compositionally biased region" description="Low complexity" evidence="9">
    <location>
        <begin position="13"/>
        <end position="35"/>
    </location>
</feature>
<dbReference type="RefSeq" id="WP_344437537.1">
    <property type="nucleotide sequence ID" value="NZ_BAAALF010000001.1"/>
</dbReference>
<keyword evidence="3" id="KW-1003">Cell membrane</keyword>
<comment type="caution">
    <text evidence="11">The sequence shown here is derived from an EMBL/GenBank/DDBJ whole genome shotgun (WGS) entry which is preliminary data.</text>
</comment>
<keyword evidence="6 8" id="KW-1133">Transmembrane helix</keyword>
<organism evidence="11 12">
    <name type="scientific">Kitasatospora nipponensis</name>
    <dbReference type="NCBI Taxonomy" id="258049"/>
    <lineage>
        <taxon>Bacteria</taxon>
        <taxon>Bacillati</taxon>
        <taxon>Actinomycetota</taxon>
        <taxon>Actinomycetes</taxon>
        <taxon>Kitasatosporales</taxon>
        <taxon>Streptomycetaceae</taxon>
        <taxon>Kitasatospora</taxon>
    </lineage>
</organism>
<dbReference type="PROSITE" id="PS50928">
    <property type="entry name" value="ABC_TM1"/>
    <property type="match status" value="1"/>
</dbReference>
<feature type="transmembrane region" description="Helical" evidence="8">
    <location>
        <begin position="135"/>
        <end position="160"/>
    </location>
</feature>
<dbReference type="EMBL" id="BAAALF010000001">
    <property type="protein sequence ID" value="GAA1214717.1"/>
    <property type="molecule type" value="Genomic_DNA"/>
</dbReference>
<gene>
    <name evidence="11" type="ORF">GCM10009665_00590</name>
</gene>
<reference evidence="11 12" key="1">
    <citation type="journal article" date="2019" name="Int. J. Syst. Evol. Microbiol.">
        <title>The Global Catalogue of Microorganisms (GCM) 10K type strain sequencing project: providing services to taxonomists for standard genome sequencing and annotation.</title>
        <authorList>
            <consortium name="The Broad Institute Genomics Platform"/>
            <consortium name="The Broad Institute Genome Sequencing Center for Infectious Disease"/>
            <person name="Wu L."/>
            <person name="Ma J."/>
        </authorList>
    </citation>
    <scope>NUCLEOTIDE SEQUENCE [LARGE SCALE GENOMIC DNA]</scope>
    <source>
        <strain evidence="11 12">JCM 13004</strain>
    </source>
</reference>
<evidence type="ECO:0000256" key="2">
    <source>
        <dbReference type="ARBA" id="ARBA00022448"/>
    </source>
</evidence>
<protein>
    <submittedName>
        <fullName evidence="11">ABC transporter permease subunit</fullName>
    </submittedName>
</protein>
<evidence type="ECO:0000313" key="11">
    <source>
        <dbReference type="EMBL" id="GAA1214717.1"/>
    </source>
</evidence>
<dbReference type="PANTHER" id="PTHR43357">
    <property type="entry name" value="INNER MEMBRANE ABC TRANSPORTER PERMEASE PROTEIN YDCV"/>
    <property type="match status" value="1"/>
</dbReference>
<evidence type="ECO:0000256" key="8">
    <source>
        <dbReference type="RuleBase" id="RU363032"/>
    </source>
</evidence>
<feature type="transmembrane region" description="Helical" evidence="8">
    <location>
        <begin position="46"/>
        <end position="67"/>
    </location>
</feature>